<feature type="non-terminal residue" evidence="1">
    <location>
        <position position="1648"/>
    </location>
</feature>
<sequence>MAIFGKKKQDKEKSSNNPPTSESVSSISPSLEGAPRMAPPGSSMSKEGSSSSGAHAGKGSLSGSMGPGGAGVGSGFGALNGQSHGSSIPSGIGMSPGGSMNGPPGAASGFKFGGPPSSRPEGGVSGIPVPGQGRLRKMSEDSSGSHAGYGTSNKGSIGPVGMMGAPSNTSTSGLPASSSGPGSGLPIYGGPGGQMGPGAAPGQTQGPEKARSQVVYPWSQRSLVMNPPRFLDETRQAPPGALSPYPFPRYGHAANQAASPNGEIYLFGGLVRESVKNDLYTIYVDKLANPASAASPPAAGPNSNGIYATATLVQTTGEIPPPRVGHATVLVSNVLILWGGDTKVRADDKQDEGLYLLNLSTREWTRVRNGSDDPNSGPVGRYGHTVSIVGSRFYVFGGQVDGNFMNDLWSFDLNSLKGTPTWECVKPASELPPRRTGHASVTYKDKIYVFGGTDGQYHYNDTWCYDVATNTWKELSCIGFIPVPREGHATCLVDDVMYIFGGRGVDGKDLGDLASFKISNQRWYMFANMGPVPSGRSGHALANFHNKVVVLGGESFTGAKPDDPAMIHVLDTGKIKYPSDNPQQKGSQLRKSNMPGGPMPAGGQGNAQQPPQPGSQIRGMPSVAEEDARRAASPTQKGQRAPNGLMSMSQPESPDGPGGAKAMRPSQPAPPLQLQQQQGRSQGRPDGSDDRFDGPARSMSPTAQTVREQRAAALGGSQQPPSISSVQAQQRAMSPPGTGQHQSLMQQQPQQQPAPYNGPRSQRSLENLRGPGAGAASPTMMTGMTRSMNGVLDRPSNQGAPQDAFHYGRGSTPPGAQMNGYGTNKTVSNELEAMRRRENWLKAALAVAAKKGFVAPEQIQMPDGSILDERVASPDRVSLDSIDIGGEGSDKERVVRALVSLKTQLANAKATIAQQAQGEAERSAEAERARAAALQEAAYYRAKMAALEAGNTADVSKLDRDRAAQFEKSLSEALRESAQLERQVSTLREQVKLEQQLRASAEERLTETAKRAMAAEAAQMKAYDELSALQKRTYATESSLRDHSEQVVTLSSLVTRHKADHSYTQGQLEEANASIAQHVSALAQLQAAHSAISSRAAEQERLYDEHRNLAQQHQATISQLRVQLDTRTREAESLAARVTELDALLERHRQEAESHRSAATGSLATLLSQRDAQTSRDLASSVPSHLQEKMQALEEETESLRQLQSQHRQLADASSAQLQEMREKNLALEKQHSGLRSELGAVRSQLAVSLQEIARIKDVTTGKDLELRDRTRLAEAAQVKASLLKQFIADRGIAIPNDDEISVKSGYADKRIHELEEELDARTREAQEAEHRLQDSESRVEELTRELEHASSRASRGAEGDGQYLAEAQQRAEAAERELAESNASYKERLAQLENDYQTAVQFVKGTEKMLRKMKDELTKHKTANASLQAEVATLRSGSLPEDGPGAEEAARDIEALRNRLVDVTQQSEEVASENRELEKKLAAALAGQQASQDRAKEGESSSADSSRKVIELESQIQRLESSLNDAKRELQNTHELNNHLSSELASATKLNGGAPSVDRDNALAAAESSNEVLKRDNADLTRRLHEAEDKFQLLLGRIESTHEGGDERARDSMAYGSITSELDKWERDRSLAEHDNFGLGSNGAGDT</sequence>
<name>A0ACD0P6S1_9BASI</name>
<protein>
    <submittedName>
        <fullName evidence="1">Uncharacterized protein</fullName>
    </submittedName>
</protein>
<evidence type="ECO:0000313" key="1">
    <source>
        <dbReference type="EMBL" id="PWN53649.1"/>
    </source>
</evidence>
<reference evidence="1 2" key="1">
    <citation type="journal article" date="2018" name="Mol. Biol. Evol.">
        <title>Broad Genomic Sampling Reveals a Smut Pathogenic Ancestry of the Fungal Clade Ustilaginomycotina.</title>
        <authorList>
            <person name="Kijpornyongpan T."/>
            <person name="Mondo S.J."/>
            <person name="Barry K."/>
            <person name="Sandor L."/>
            <person name="Lee J."/>
            <person name="Lipzen A."/>
            <person name="Pangilinan J."/>
            <person name="LaButti K."/>
            <person name="Hainaut M."/>
            <person name="Henrissat B."/>
            <person name="Grigoriev I.V."/>
            <person name="Spatafora J.W."/>
            <person name="Aime M.C."/>
        </authorList>
    </citation>
    <scope>NUCLEOTIDE SEQUENCE [LARGE SCALE GENOMIC DNA]</scope>
    <source>
        <strain evidence="1 2">SA 807</strain>
    </source>
</reference>
<organism evidence="1 2">
    <name type="scientific">Violaceomyces palustris</name>
    <dbReference type="NCBI Taxonomy" id="1673888"/>
    <lineage>
        <taxon>Eukaryota</taxon>
        <taxon>Fungi</taxon>
        <taxon>Dikarya</taxon>
        <taxon>Basidiomycota</taxon>
        <taxon>Ustilaginomycotina</taxon>
        <taxon>Ustilaginomycetes</taxon>
        <taxon>Violaceomycetales</taxon>
        <taxon>Violaceomycetaceae</taxon>
        <taxon>Violaceomyces</taxon>
    </lineage>
</organism>
<dbReference type="EMBL" id="KZ819715">
    <property type="protein sequence ID" value="PWN53649.1"/>
    <property type="molecule type" value="Genomic_DNA"/>
</dbReference>
<accession>A0ACD0P6S1</accession>
<evidence type="ECO:0000313" key="2">
    <source>
        <dbReference type="Proteomes" id="UP000245626"/>
    </source>
</evidence>
<proteinExistence type="predicted"/>
<keyword evidence="2" id="KW-1185">Reference proteome</keyword>
<gene>
    <name evidence="1" type="ORF">IE53DRAFT_301311</name>
</gene>
<dbReference type="Proteomes" id="UP000245626">
    <property type="component" value="Unassembled WGS sequence"/>
</dbReference>